<dbReference type="STRING" id="1391654.AKJ09_01033"/>
<keyword evidence="1" id="KW-0597">Phosphoprotein</keyword>
<organism evidence="5 6">
    <name type="scientific">Labilithrix luteola</name>
    <dbReference type="NCBI Taxonomy" id="1391654"/>
    <lineage>
        <taxon>Bacteria</taxon>
        <taxon>Pseudomonadati</taxon>
        <taxon>Myxococcota</taxon>
        <taxon>Polyangia</taxon>
        <taxon>Polyangiales</taxon>
        <taxon>Labilitrichaceae</taxon>
        <taxon>Labilithrix</taxon>
    </lineage>
</organism>
<dbReference type="Pfam" id="PF00072">
    <property type="entry name" value="Response_reg"/>
    <property type="match status" value="1"/>
</dbReference>
<dbReference type="CDD" id="cd01948">
    <property type="entry name" value="EAL"/>
    <property type="match status" value="1"/>
</dbReference>
<sequence>MTGFMASTRELQRDDGRRGDGSPEAAKPRLLLVEDDDALRRSLVRILRREYAIDEAADGQQAVEKLTNRTFDVVLSDINLPHASGVDLLRKVRDYDLDVPVILMTGQPSIETAIQAVDLGAFTYLRKPFENGAVEQALSRASKLGRLARIKREALTTGGDGAALAGDRAGLTASFERALDTLWLAFQPILDGRTQRTVGFEALMRCKEPSMPTPGAVLEAAERLDRIHELGRRVRERVAASFVPPAPDGMIFVNLHAAELSDPELYSDKSPLSQIARHVVLEITERSALEDVAETRDRAAALRKLGYRIAIDDLGAGYAGLTSFANLEPEVVKLDMSLVRGIEDSPVRYRIVEGITDLCRSLSMKVVAEGIETLPEFDQIQQLGCDYLQGYLFGRPKRALVAGTQRA</sequence>
<feature type="domain" description="Response regulatory" evidence="3">
    <location>
        <begin position="29"/>
        <end position="142"/>
    </location>
</feature>
<dbReference type="SUPFAM" id="SSF52172">
    <property type="entry name" value="CheY-like"/>
    <property type="match status" value="1"/>
</dbReference>
<dbReference type="PROSITE" id="PS50883">
    <property type="entry name" value="EAL"/>
    <property type="match status" value="1"/>
</dbReference>
<dbReference type="InterPro" id="IPR011006">
    <property type="entry name" value="CheY-like_superfamily"/>
</dbReference>
<dbReference type="InterPro" id="IPR035919">
    <property type="entry name" value="EAL_sf"/>
</dbReference>
<dbReference type="PANTHER" id="PTHR33121:SF70">
    <property type="entry name" value="SIGNALING PROTEIN YKOW"/>
    <property type="match status" value="1"/>
</dbReference>
<feature type="modified residue" description="4-aspartylphosphate" evidence="1">
    <location>
        <position position="77"/>
    </location>
</feature>
<dbReference type="SUPFAM" id="SSF141868">
    <property type="entry name" value="EAL domain-like"/>
    <property type="match status" value="1"/>
</dbReference>
<evidence type="ECO:0000259" key="3">
    <source>
        <dbReference type="PROSITE" id="PS50110"/>
    </source>
</evidence>
<dbReference type="Proteomes" id="UP000064967">
    <property type="component" value="Chromosome"/>
</dbReference>
<feature type="domain" description="EAL" evidence="4">
    <location>
        <begin position="164"/>
        <end position="407"/>
    </location>
</feature>
<evidence type="ECO:0000313" key="5">
    <source>
        <dbReference type="EMBL" id="AKU94369.1"/>
    </source>
</evidence>
<dbReference type="KEGG" id="llu:AKJ09_01033"/>
<feature type="region of interest" description="Disordered" evidence="2">
    <location>
        <begin position="1"/>
        <end position="27"/>
    </location>
</feature>
<proteinExistence type="predicted"/>
<dbReference type="EMBL" id="CP012333">
    <property type="protein sequence ID" value="AKU94369.1"/>
    <property type="molecule type" value="Genomic_DNA"/>
</dbReference>
<dbReference type="Pfam" id="PF00563">
    <property type="entry name" value="EAL"/>
    <property type="match status" value="1"/>
</dbReference>
<dbReference type="PROSITE" id="PS50110">
    <property type="entry name" value="RESPONSE_REGULATORY"/>
    <property type="match status" value="1"/>
</dbReference>
<dbReference type="InterPro" id="IPR001789">
    <property type="entry name" value="Sig_transdc_resp-reg_receiver"/>
</dbReference>
<dbReference type="CDD" id="cd00156">
    <property type="entry name" value="REC"/>
    <property type="match status" value="1"/>
</dbReference>
<dbReference type="Gene3D" id="3.20.20.450">
    <property type="entry name" value="EAL domain"/>
    <property type="match status" value="1"/>
</dbReference>
<accession>A0A0K1PMM9</accession>
<feature type="compositionally biased region" description="Basic and acidic residues" evidence="2">
    <location>
        <begin position="10"/>
        <end position="21"/>
    </location>
</feature>
<dbReference type="GO" id="GO:0000160">
    <property type="term" value="P:phosphorelay signal transduction system"/>
    <property type="evidence" value="ECO:0007669"/>
    <property type="project" value="InterPro"/>
</dbReference>
<dbReference type="InterPro" id="IPR001633">
    <property type="entry name" value="EAL_dom"/>
</dbReference>
<keyword evidence="6" id="KW-1185">Reference proteome</keyword>
<protein>
    <submittedName>
        <fullName evidence="5">Diguanylate cyclase/phosphodiesterase (GGDEF &amp; EAL domains) with PAS/PAC sensor(S)</fullName>
    </submittedName>
</protein>
<dbReference type="GO" id="GO:0071111">
    <property type="term" value="F:cyclic-guanylate-specific phosphodiesterase activity"/>
    <property type="evidence" value="ECO:0007669"/>
    <property type="project" value="InterPro"/>
</dbReference>
<dbReference type="PANTHER" id="PTHR33121">
    <property type="entry name" value="CYCLIC DI-GMP PHOSPHODIESTERASE PDEF"/>
    <property type="match status" value="1"/>
</dbReference>
<dbReference type="SMART" id="SM00052">
    <property type="entry name" value="EAL"/>
    <property type="match status" value="1"/>
</dbReference>
<dbReference type="SMART" id="SM00448">
    <property type="entry name" value="REC"/>
    <property type="match status" value="1"/>
</dbReference>
<evidence type="ECO:0000313" key="6">
    <source>
        <dbReference type="Proteomes" id="UP000064967"/>
    </source>
</evidence>
<reference evidence="5 6" key="1">
    <citation type="submission" date="2015-08" db="EMBL/GenBank/DDBJ databases">
        <authorList>
            <person name="Babu N.S."/>
            <person name="Beckwith C.J."/>
            <person name="Beseler K.G."/>
            <person name="Brison A."/>
            <person name="Carone J.V."/>
            <person name="Caskin T.P."/>
            <person name="Diamond M."/>
            <person name="Durham M.E."/>
            <person name="Foxe J.M."/>
            <person name="Go M."/>
            <person name="Henderson B.A."/>
            <person name="Jones I.B."/>
            <person name="McGettigan J.A."/>
            <person name="Micheletti S.J."/>
            <person name="Nasrallah M.E."/>
            <person name="Ortiz D."/>
            <person name="Piller C.R."/>
            <person name="Privatt S.R."/>
            <person name="Schneider S.L."/>
            <person name="Sharp S."/>
            <person name="Smith T.C."/>
            <person name="Stanton J.D."/>
            <person name="Ullery H.E."/>
            <person name="Wilson R.J."/>
            <person name="Serrano M.G."/>
            <person name="Buck G."/>
            <person name="Lee V."/>
            <person name="Wang Y."/>
            <person name="Carvalho R."/>
            <person name="Voegtly L."/>
            <person name="Shi R."/>
            <person name="Duckworth R."/>
            <person name="Johnson A."/>
            <person name="Loviza R."/>
            <person name="Walstead R."/>
            <person name="Shah Z."/>
            <person name="Kiflezghi M."/>
            <person name="Wade K."/>
            <person name="Ball S.L."/>
            <person name="Bradley K.W."/>
            <person name="Asai D.J."/>
            <person name="Bowman C.A."/>
            <person name="Russell D.A."/>
            <person name="Pope W.H."/>
            <person name="Jacobs-Sera D."/>
            <person name="Hendrix R.W."/>
            <person name="Hatfull G.F."/>
        </authorList>
    </citation>
    <scope>NUCLEOTIDE SEQUENCE [LARGE SCALE GENOMIC DNA]</scope>
    <source>
        <strain evidence="5 6">DSM 27648</strain>
    </source>
</reference>
<evidence type="ECO:0000256" key="1">
    <source>
        <dbReference type="PROSITE-ProRule" id="PRU00169"/>
    </source>
</evidence>
<gene>
    <name evidence="5" type="ORF">AKJ09_01033</name>
</gene>
<dbReference type="InterPro" id="IPR050706">
    <property type="entry name" value="Cyclic-di-GMP_PDE-like"/>
</dbReference>
<dbReference type="AlphaFoldDB" id="A0A0K1PMM9"/>
<evidence type="ECO:0000259" key="4">
    <source>
        <dbReference type="PROSITE" id="PS50883"/>
    </source>
</evidence>
<name>A0A0K1PMM9_9BACT</name>
<evidence type="ECO:0000256" key="2">
    <source>
        <dbReference type="SAM" id="MobiDB-lite"/>
    </source>
</evidence>
<dbReference type="Gene3D" id="3.40.50.2300">
    <property type="match status" value="1"/>
</dbReference>